<dbReference type="Pfam" id="PF01321">
    <property type="entry name" value="Creatinase_N"/>
    <property type="match status" value="1"/>
</dbReference>
<dbReference type="InterPro" id="IPR050659">
    <property type="entry name" value="Peptidase_M24B"/>
</dbReference>
<dbReference type="InterPro" id="IPR029149">
    <property type="entry name" value="Creatin/AminoP/Spt16_N"/>
</dbReference>
<feature type="domain" description="Creatinase N-terminal" evidence="2">
    <location>
        <begin position="17"/>
        <end position="162"/>
    </location>
</feature>
<organism evidence="3 4">
    <name type="scientific">Bradyrhizobium lablabi</name>
    <dbReference type="NCBI Taxonomy" id="722472"/>
    <lineage>
        <taxon>Bacteria</taxon>
        <taxon>Pseudomonadati</taxon>
        <taxon>Pseudomonadota</taxon>
        <taxon>Alphaproteobacteria</taxon>
        <taxon>Hyphomicrobiales</taxon>
        <taxon>Nitrobacteraceae</taxon>
        <taxon>Bradyrhizobium</taxon>
    </lineage>
</organism>
<dbReference type="GO" id="GO:0008235">
    <property type="term" value="F:metalloexopeptidase activity"/>
    <property type="evidence" value="ECO:0007669"/>
    <property type="project" value="UniProtKB-ARBA"/>
</dbReference>
<dbReference type="CDD" id="cd01066">
    <property type="entry name" value="APP_MetAP"/>
    <property type="match status" value="1"/>
</dbReference>
<protein>
    <submittedName>
        <fullName evidence="3">Xaa-Pro aminopeptidase</fullName>
    </submittedName>
</protein>
<evidence type="ECO:0000259" key="1">
    <source>
        <dbReference type="Pfam" id="PF00557"/>
    </source>
</evidence>
<dbReference type="Proteomes" id="UP000183208">
    <property type="component" value="Unassembled WGS sequence"/>
</dbReference>
<dbReference type="PANTHER" id="PTHR46112:SF3">
    <property type="entry name" value="AMINOPEPTIDASE YPDF"/>
    <property type="match status" value="1"/>
</dbReference>
<keyword evidence="3" id="KW-0378">Hydrolase</keyword>
<dbReference type="SUPFAM" id="SSF53092">
    <property type="entry name" value="Creatinase/prolidase N-terminal domain"/>
    <property type="match status" value="1"/>
</dbReference>
<dbReference type="PANTHER" id="PTHR46112">
    <property type="entry name" value="AMINOPEPTIDASE"/>
    <property type="match status" value="1"/>
</dbReference>
<dbReference type="EMBL" id="FNTI01000001">
    <property type="protein sequence ID" value="SEC57113.1"/>
    <property type="molecule type" value="Genomic_DNA"/>
</dbReference>
<name>A0A1H4TKT0_9BRAD</name>
<keyword evidence="3" id="KW-0031">Aminopeptidase</keyword>
<dbReference type="AlphaFoldDB" id="A0A1H4TKT0"/>
<dbReference type="InterPro" id="IPR000994">
    <property type="entry name" value="Pept_M24"/>
</dbReference>
<evidence type="ECO:0000313" key="4">
    <source>
        <dbReference type="Proteomes" id="UP000183208"/>
    </source>
</evidence>
<dbReference type="InterPro" id="IPR001714">
    <property type="entry name" value="Pept_M24_MAP"/>
</dbReference>
<gene>
    <name evidence="3" type="ORF">SAMN05444171_1742</name>
</gene>
<feature type="domain" description="Peptidase M24" evidence="1">
    <location>
        <begin position="169"/>
        <end position="373"/>
    </location>
</feature>
<dbReference type="Gene3D" id="3.40.350.10">
    <property type="entry name" value="Creatinase/prolidase N-terminal domain"/>
    <property type="match status" value="1"/>
</dbReference>
<sequence>MNMMPGTTVMKAPFDTDKLDRLMDEAGLDVLIATSRHNVQYLLGGYRFFFFDVMEAIGTSRYLPAFIYQKGHPENAAYIGNRMEGFERELGSIWTPVVKTASWGTIDAIGLAVEHVRKLGGNARRVGIEAGFMPSDAKDVLASLNSFELREAHFVLERLRAVKSPGEIELIRQASERVVDAMAATFRACAPGMTKHDIVEHLKREEHERDLVFEYCLIAAGTSHNRAPSSQRLEQGDVISLDSGGNYKGYIGDLSRMGVLGEPDNELCELLEQVETIQQAARRVIKPGALGGDIIAAGETAAKSSTHRKALDFTAHGIGLVSHEAPRLTATGPVPYAPYDADRALESGMVISVETALLHPARGYIKLEDTLIVCEKGWEAPGDGCRKWNSSHSTPATSDL</sequence>
<evidence type="ECO:0000313" key="3">
    <source>
        <dbReference type="EMBL" id="SEC57113.1"/>
    </source>
</evidence>
<dbReference type="InterPro" id="IPR036005">
    <property type="entry name" value="Creatinase/aminopeptidase-like"/>
</dbReference>
<accession>A0A1H4TKT0</accession>
<dbReference type="RefSeq" id="WP_074817823.1">
    <property type="nucleotide sequence ID" value="NZ_FNTI01000001.1"/>
</dbReference>
<dbReference type="GO" id="GO:0004177">
    <property type="term" value="F:aminopeptidase activity"/>
    <property type="evidence" value="ECO:0007669"/>
    <property type="project" value="UniProtKB-KW"/>
</dbReference>
<dbReference type="PRINTS" id="PR00599">
    <property type="entry name" value="MAPEPTIDASE"/>
</dbReference>
<proteinExistence type="predicted"/>
<dbReference type="SUPFAM" id="SSF55920">
    <property type="entry name" value="Creatinase/aminopeptidase"/>
    <property type="match status" value="1"/>
</dbReference>
<reference evidence="3 4" key="1">
    <citation type="submission" date="2016-10" db="EMBL/GenBank/DDBJ databases">
        <authorList>
            <person name="de Groot N.N."/>
        </authorList>
    </citation>
    <scope>NUCLEOTIDE SEQUENCE [LARGE SCALE GENOMIC DNA]</scope>
    <source>
        <strain evidence="3 4">GAS522</strain>
    </source>
</reference>
<evidence type="ECO:0000259" key="2">
    <source>
        <dbReference type="Pfam" id="PF01321"/>
    </source>
</evidence>
<dbReference type="OrthoDB" id="9806388at2"/>
<dbReference type="InterPro" id="IPR000587">
    <property type="entry name" value="Creatinase_N"/>
</dbReference>
<keyword evidence="3" id="KW-0645">Protease</keyword>
<dbReference type="Pfam" id="PF00557">
    <property type="entry name" value="Peptidase_M24"/>
    <property type="match status" value="1"/>
</dbReference>
<dbReference type="Gene3D" id="3.90.230.10">
    <property type="entry name" value="Creatinase/methionine aminopeptidase superfamily"/>
    <property type="match status" value="1"/>
</dbReference>